<accession>A0ACB9UV29</accession>
<comment type="caution">
    <text evidence="1">The sequence shown here is derived from an EMBL/GenBank/DDBJ whole genome shotgun (WGS) entry which is preliminary data.</text>
</comment>
<organism evidence="1 2">
    <name type="scientific">Ovis ammon polii x Ovis aries</name>
    <dbReference type="NCBI Taxonomy" id="2918886"/>
    <lineage>
        <taxon>Eukaryota</taxon>
        <taxon>Metazoa</taxon>
        <taxon>Chordata</taxon>
        <taxon>Craniata</taxon>
        <taxon>Vertebrata</taxon>
        <taxon>Euteleostomi</taxon>
        <taxon>Mammalia</taxon>
        <taxon>Eutheria</taxon>
        <taxon>Laurasiatheria</taxon>
        <taxon>Artiodactyla</taxon>
        <taxon>Ruminantia</taxon>
        <taxon>Pecora</taxon>
        <taxon>Bovidae</taxon>
        <taxon>Caprinae</taxon>
        <taxon>Ovis</taxon>
    </lineage>
</organism>
<gene>
    <name evidence="1" type="ORF">MJG53_009967</name>
</gene>
<sequence>MFVESANRLVLNVMKGPIFSTELIKDSHIVPYLSKGQKVMIDQPSASIWECLPDKCQDGALWHREAATACAVTNLIKDLSLSNHNGHPSTSPSKRQCRSLSFSDEMASCRTSWRPLGSKFWAPVKKRRCYNGGSVQRYSNRFSTMQQSSSFSLPSHANAVSSPYDPAGLHPQPIGPPGLGVLGPATCGQVGDLWGHAASPVGGGRLDMQRSLSCSHDQFSFADYCPPSASSTPPRRQSRPGARVGWPTAAPSPASLMTRRYCLFWQKLEKLSSFTLNKENLISHKEYRKFLKTTTVGTIWELKEKSAYVKDEHLECAAAERVICLCALSFNFTENMVKYVT</sequence>
<evidence type="ECO:0000313" key="2">
    <source>
        <dbReference type="Proteomes" id="UP001057279"/>
    </source>
</evidence>
<proteinExistence type="predicted"/>
<dbReference type="EMBL" id="CM043035">
    <property type="protein sequence ID" value="KAI4581524.1"/>
    <property type="molecule type" value="Genomic_DNA"/>
</dbReference>
<evidence type="ECO:0000313" key="1">
    <source>
        <dbReference type="EMBL" id="KAI4581524.1"/>
    </source>
</evidence>
<reference evidence="1" key="1">
    <citation type="submission" date="2022-03" db="EMBL/GenBank/DDBJ databases">
        <title>Genomic analyses of argali, domestic sheep and their hybrids provide insights into chromosomal evolution, heterosis and genetic basis of agronomic traits.</title>
        <authorList>
            <person name="Li M."/>
        </authorList>
    </citation>
    <scope>NUCLEOTIDE SEQUENCE</scope>
    <source>
        <strain evidence="1">F1 hybrid</strain>
    </source>
</reference>
<keyword evidence="2" id="KW-1185">Reference proteome</keyword>
<protein>
    <submittedName>
        <fullName evidence="1">Uncharacterized protein</fullName>
    </submittedName>
</protein>
<dbReference type="Proteomes" id="UP001057279">
    <property type="component" value="Linkage Group LG10"/>
</dbReference>
<name>A0ACB9UV29_9CETA</name>